<evidence type="ECO:0000259" key="2">
    <source>
        <dbReference type="PROSITE" id="PS51085"/>
    </source>
</evidence>
<dbReference type="PANTHER" id="PTHR42895">
    <property type="entry name" value="IRON-SULFUR CLUSTER-BINDING PROTEIN-RELATED"/>
    <property type="match status" value="1"/>
</dbReference>
<dbReference type="InterPro" id="IPR001041">
    <property type="entry name" value="2Fe-2S_ferredoxin-type"/>
</dbReference>
<gene>
    <name evidence="3" type="ORF">ACFPQB_16900</name>
</gene>
<dbReference type="InterPro" id="IPR036010">
    <property type="entry name" value="2Fe-2S_ferredoxin-like_sf"/>
</dbReference>
<dbReference type="SUPFAM" id="SSF54292">
    <property type="entry name" value="2Fe-2S ferredoxin-like"/>
    <property type="match status" value="1"/>
</dbReference>
<dbReference type="InterPro" id="IPR041414">
    <property type="entry name" value="Raco-like_middle"/>
</dbReference>
<protein>
    <submittedName>
        <fullName evidence="3">ASKHA domain-containing protein</fullName>
    </submittedName>
</protein>
<comment type="caution">
    <text evidence="3">The sequence shown here is derived from an EMBL/GenBank/DDBJ whole genome shotgun (WGS) entry which is preliminary data.</text>
</comment>
<evidence type="ECO:0000313" key="3">
    <source>
        <dbReference type="EMBL" id="MFC5730602.1"/>
    </source>
</evidence>
<reference evidence="4" key="1">
    <citation type="journal article" date="2019" name="Int. J. Syst. Evol. Microbiol.">
        <title>The Global Catalogue of Microorganisms (GCM) 10K type strain sequencing project: providing services to taxonomists for standard genome sequencing and annotation.</title>
        <authorList>
            <consortium name="The Broad Institute Genomics Platform"/>
            <consortium name="The Broad Institute Genome Sequencing Center for Infectious Disease"/>
            <person name="Wu L."/>
            <person name="Ma J."/>
        </authorList>
    </citation>
    <scope>NUCLEOTIDE SEQUENCE [LARGE SCALE GENOMIC DNA]</scope>
    <source>
        <strain evidence="4">YIM 94188</strain>
    </source>
</reference>
<dbReference type="PANTHER" id="PTHR42895:SF2">
    <property type="entry name" value="IRON-SULFUR CLUSTER PROTEIN"/>
    <property type="match status" value="1"/>
</dbReference>
<dbReference type="Pfam" id="PF00111">
    <property type="entry name" value="Fer2"/>
    <property type="match status" value="1"/>
</dbReference>
<proteinExistence type="predicted"/>
<dbReference type="Proteomes" id="UP001596072">
    <property type="component" value="Unassembled WGS sequence"/>
</dbReference>
<feature type="region of interest" description="Disordered" evidence="1">
    <location>
        <begin position="456"/>
        <end position="483"/>
    </location>
</feature>
<dbReference type="InterPro" id="IPR027980">
    <property type="entry name" value="RACo_C"/>
</dbReference>
<dbReference type="InterPro" id="IPR012675">
    <property type="entry name" value="Beta-grasp_dom_sf"/>
</dbReference>
<dbReference type="Pfam" id="PF17650">
    <property type="entry name" value="RACo_linker"/>
    <property type="match status" value="1"/>
</dbReference>
<dbReference type="Gene3D" id="3.10.20.880">
    <property type="match status" value="1"/>
</dbReference>
<sequence length="681" mass="72338">MTLDPADKPGADGFSLDDVRREGLMASPGTEPVAHDGTGRVELAFTVEDATGAAPARRTVRVPPGVTVFDSASWNGIAIDSTCGGHGTCHKCKVRVEGSTPISRHDVRTFSREQLDDGWRLACLVQATRDLAVDVPPLTTRPKAATVGVGRQVILRPAVQKRYVELDEPNLADQRPDLARLLEAIDDLAPKPDLHALRRLPHVLRAADYKVTAVIVDESLVDVEPGDTTDQRYAIAYDLGTTTVVATLLDVALGTPVAVASMLNKQQPYGGDVITRISATMMDPETLPRLQQAASATLVELAEQVCREGGVDPKQVYEVAVAGNATMTALVLGIDPEPLGVAPFVMSTSQPPTVLAADVGLELHPRAQVFFFPALGAYVGGDIVAGMLATGMDRDKRVRLFIDVGTNCELVISDGDRILSTAAPAGPAFEGGAIKCGMRAADGAIEVIRLHAKLDPPSAEEVAQSTPPSVEEVAQQPSRDPNPVELGVIGDVEPRGLCGSGLVDAVAELVRVGLLDASGRFIPEDQAPTVAPALADRLTKIGEERVFVLHRPHPEAAPEDCVVLSQRDVRELQFAKAAISTGWTLLLEELGLEHRDVQQVLMAGSFGSYISPAAAVRIGLVPKLPVLRIVSAGNVAGEGAKMALLSVRERAGAEALLQEVTYVELSDRPDFNDRFVDQLGF</sequence>
<dbReference type="Gene3D" id="3.30.420.480">
    <property type="entry name" value="Domain of unknown function (DUF4445)"/>
    <property type="match status" value="1"/>
</dbReference>
<accession>A0ABW0ZJD8</accession>
<organism evidence="3 4">
    <name type="scientific">Nocardioides vastitatis</name>
    <dbReference type="NCBI Taxonomy" id="2568655"/>
    <lineage>
        <taxon>Bacteria</taxon>
        <taxon>Bacillati</taxon>
        <taxon>Actinomycetota</taxon>
        <taxon>Actinomycetes</taxon>
        <taxon>Propionibacteriales</taxon>
        <taxon>Nocardioidaceae</taxon>
        <taxon>Nocardioides</taxon>
    </lineage>
</organism>
<evidence type="ECO:0000313" key="4">
    <source>
        <dbReference type="Proteomes" id="UP001596072"/>
    </source>
</evidence>
<feature type="domain" description="2Fe-2S ferredoxin-type" evidence="2">
    <location>
        <begin position="41"/>
        <end position="139"/>
    </location>
</feature>
<dbReference type="Pfam" id="PF17651">
    <property type="entry name" value="Raco_middle"/>
    <property type="match status" value="1"/>
</dbReference>
<dbReference type="Gene3D" id="3.10.20.30">
    <property type="match status" value="1"/>
</dbReference>
<dbReference type="InterPro" id="IPR040506">
    <property type="entry name" value="RACo_linker"/>
</dbReference>
<dbReference type="Pfam" id="PF14574">
    <property type="entry name" value="RACo_C_ter"/>
    <property type="match status" value="1"/>
</dbReference>
<dbReference type="InterPro" id="IPR042259">
    <property type="entry name" value="Raco-like_middle_sf"/>
</dbReference>
<dbReference type="CDD" id="cd00207">
    <property type="entry name" value="fer2"/>
    <property type="match status" value="1"/>
</dbReference>
<dbReference type="RefSeq" id="WP_206056204.1">
    <property type="nucleotide sequence ID" value="NZ_JBHSNS010000009.1"/>
</dbReference>
<dbReference type="EMBL" id="JBHSNS010000009">
    <property type="protein sequence ID" value="MFC5730602.1"/>
    <property type="molecule type" value="Genomic_DNA"/>
</dbReference>
<evidence type="ECO:0000256" key="1">
    <source>
        <dbReference type="SAM" id="MobiDB-lite"/>
    </source>
</evidence>
<dbReference type="InterPro" id="IPR052911">
    <property type="entry name" value="Corrinoid_activation_enz"/>
</dbReference>
<name>A0ABW0ZJD8_9ACTN</name>
<keyword evidence="4" id="KW-1185">Reference proteome</keyword>
<dbReference type="PROSITE" id="PS51085">
    <property type="entry name" value="2FE2S_FER_2"/>
    <property type="match status" value="1"/>
</dbReference>